<comment type="caution">
    <text evidence="8">The sequence shown here is derived from an EMBL/GenBank/DDBJ whole genome shotgun (WGS) entry which is preliminary data.</text>
</comment>
<gene>
    <name evidence="8" type="ORF">NDU88_010885</name>
</gene>
<evidence type="ECO:0000259" key="7">
    <source>
        <dbReference type="PROSITE" id="PS50835"/>
    </source>
</evidence>
<keyword evidence="5" id="KW-1015">Disulfide bond</keyword>
<feature type="domain" description="Ig-like" evidence="7">
    <location>
        <begin position="137"/>
        <end position="229"/>
    </location>
</feature>
<evidence type="ECO:0000256" key="6">
    <source>
        <dbReference type="SAM" id="Phobius"/>
    </source>
</evidence>
<dbReference type="InterPro" id="IPR051036">
    <property type="entry name" value="SIGLEC"/>
</dbReference>
<keyword evidence="2 6" id="KW-0812">Transmembrane</keyword>
<reference evidence="8" key="1">
    <citation type="journal article" date="2022" name="bioRxiv">
        <title>Sequencing and chromosome-scale assembly of the giantPleurodeles waltlgenome.</title>
        <authorList>
            <person name="Brown T."/>
            <person name="Elewa A."/>
            <person name="Iarovenko S."/>
            <person name="Subramanian E."/>
            <person name="Araus A.J."/>
            <person name="Petzold A."/>
            <person name="Susuki M."/>
            <person name="Suzuki K.-i.T."/>
            <person name="Hayashi T."/>
            <person name="Toyoda A."/>
            <person name="Oliveira C."/>
            <person name="Osipova E."/>
            <person name="Leigh N.D."/>
            <person name="Simon A."/>
            <person name="Yun M.H."/>
        </authorList>
    </citation>
    <scope>NUCLEOTIDE SEQUENCE</scope>
    <source>
        <strain evidence="8">20211129_DDA</strain>
        <tissue evidence="8">Liver</tissue>
    </source>
</reference>
<dbReference type="GO" id="GO:0033691">
    <property type="term" value="F:sialic acid binding"/>
    <property type="evidence" value="ECO:0007669"/>
    <property type="project" value="TreeGrafter"/>
</dbReference>
<dbReference type="GO" id="GO:0005886">
    <property type="term" value="C:plasma membrane"/>
    <property type="evidence" value="ECO:0007669"/>
    <property type="project" value="TreeGrafter"/>
</dbReference>
<accession>A0AAV7PWJ1</accession>
<dbReference type="PROSITE" id="PS50835">
    <property type="entry name" value="IG_LIKE"/>
    <property type="match status" value="1"/>
</dbReference>
<dbReference type="InterPro" id="IPR013783">
    <property type="entry name" value="Ig-like_fold"/>
</dbReference>
<protein>
    <recommendedName>
        <fullName evidence="7">Ig-like domain-containing protein</fullName>
    </recommendedName>
</protein>
<dbReference type="SUPFAM" id="SSF48726">
    <property type="entry name" value="Immunoglobulin"/>
    <property type="match status" value="2"/>
</dbReference>
<evidence type="ECO:0000256" key="2">
    <source>
        <dbReference type="ARBA" id="ARBA00022692"/>
    </source>
</evidence>
<dbReference type="Gene3D" id="2.60.40.10">
    <property type="entry name" value="Immunoglobulins"/>
    <property type="match status" value="2"/>
</dbReference>
<dbReference type="AlphaFoldDB" id="A0AAV7PWJ1"/>
<dbReference type="InterPro" id="IPR013106">
    <property type="entry name" value="Ig_V-set"/>
</dbReference>
<evidence type="ECO:0000256" key="5">
    <source>
        <dbReference type="ARBA" id="ARBA00023157"/>
    </source>
</evidence>
<evidence type="ECO:0000256" key="4">
    <source>
        <dbReference type="ARBA" id="ARBA00023136"/>
    </source>
</evidence>
<dbReference type="PANTHER" id="PTHR12035:SF125">
    <property type="entry name" value="SIALIC ACID-BINDING IG-LIKE LECTIN 5"/>
    <property type="match status" value="1"/>
</dbReference>
<sequence length="335" mass="37134">MKFRACPSGRINRSANSTSPVIKFTRVIITVLLGHGGYWSDPFTVGLERLCFPGSFFVYSECTKKRVNDPSSVAVSKETADRFQIVGNIQKNDCSLRIHTAQRKDQGNYFFRIEDTFKYSYRKNMTLLTVEPLTEKPEIVLPTVLAEGTSAHITCTAPGRCSGLPPLITWKETLNTEHSQSTTSKKQADGTQVHTSTITFMTSRKHNKSWLICEVFYPMAGVSTQEVVLLNIQYSTKSTENNTEAPSPQGGCSSMSSTLIIGMAIGNLLVLSLVGILAFYCVKRIKNKYKSAEAQIKGAATEQTYEELGKTQSEIYLNLDMDQRMSIPGKLHAGP</sequence>
<feature type="transmembrane region" description="Helical" evidence="6">
    <location>
        <begin position="259"/>
        <end position="282"/>
    </location>
</feature>
<keyword evidence="3 6" id="KW-1133">Transmembrane helix</keyword>
<proteinExistence type="predicted"/>
<name>A0AAV7PWJ1_PLEWA</name>
<dbReference type="InterPro" id="IPR007110">
    <property type="entry name" value="Ig-like_dom"/>
</dbReference>
<dbReference type="InterPro" id="IPR013162">
    <property type="entry name" value="CD80_C2-set"/>
</dbReference>
<organism evidence="8 9">
    <name type="scientific">Pleurodeles waltl</name>
    <name type="common">Iberian ribbed newt</name>
    <dbReference type="NCBI Taxonomy" id="8319"/>
    <lineage>
        <taxon>Eukaryota</taxon>
        <taxon>Metazoa</taxon>
        <taxon>Chordata</taxon>
        <taxon>Craniata</taxon>
        <taxon>Vertebrata</taxon>
        <taxon>Euteleostomi</taxon>
        <taxon>Amphibia</taxon>
        <taxon>Batrachia</taxon>
        <taxon>Caudata</taxon>
        <taxon>Salamandroidea</taxon>
        <taxon>Salamandridae</taxon>
        <taxon>Pleurodelinae</taxon>
        <taxon>Pleurodeles</taxon>
    </lineage>
</organism>
<dbReference type="InterPro" id="IPR036179">
    <property type="entry name" value="Ig-like_dom_sf"/>
</dbReference>
<dbReference type="Pfam" id="PF07686">
    <property type="entry name" value="V-set"/>
    <property type="match status" value="1"/>
</dbReference>
<comment type="subcellular location">
    <subcellularLocation>
        <location evidence="1">Membrane</location>
        <topology evidence="1">Single-pass membrane protein</topology>
    </subcellularLocation>
</comment>
<dbReference type="Pfam" id="PF08205">
    <property type="entry name" value="C2-set_2"/>
    <property type="match status" value="1"/>
</dbReference>
<evidence type="ECO:0000256" key="1">
    <source>
        <dbReference type="ARBA" id="ARBA00004167"/>
    </source>
</evidence>
<keyword evidence="4 6" id="KW-0472">Membrane</keyword>
<evidence type="ECO:0000313" key="8">
    <source>
        <dbReference type="EMBL" id="KAJ1132578.1"/>
    </source>
</evidence>
<dbReference type="PANTHER" id="PTHR12035">
    <property type="entry name" value="SIALIC ACID BINDING IMMUNOGLOBULIN-LIKE LECTIN"/>
    <property type="match status" value="1"/>
</dbReference>
<keyword evidence="9" id="KW-1185">Reference proteome</keyword>
<dbReference type="GO" id="GO:0007155">
    <property type="term" value="P:cell adhesion"/>
    <property type="evidence" value="ECO:0007669"/>
    <property type="project" value="TreeGrafter"/>
</dbReference>
<evidence type="ECO:0000313" key="9">
    <source>
        <dbReference type="Proteomes" id="UP001066276"/>
    </source>
</evidence>
<dbReference type="EMBL" id="JANPWB010000011">
    <property type="protein sequence ID" value="KAJ1132578.1"/>
    <property type="molecule type" value="Genomic_DNA"/>
</dbReference>
<evidence type="ECO:0000256" key="3">
    <source>
        <dbReference type="ARBA" id="ARBA00022989"/>
    </source>
</evidence>
<dbReference type="Proteomes" id="UP001066276">
    <property type="component" value="Chromosome 7"/>
</dbReference>